<proteinExistence type="predicted"/>
<dbReference type="Proteomes" id="UP000649345">
    <property type="component" value="Unassembled WGS sequence"/>
</dbReference>
<dbReference type="SUPFAM" id="SSF56796">
    <property type="entry name" value="Dehydroquinate synthase-like"/>
    <property type="match status" value="1"/>
</dbReference>
<dbReference type="PANTHER" id="PTHR43616:SF5">
    <property type="entry name" value="GLYCEROL DEHYDROGENASE 1"/>
    <property type="match status" value="1"/>
</dbReference>
<evidence type="ECO:0000256" key="1">
    <source>
        <dbReference type="ARBA" id="ARBA00022490"/>
    </source>
</evidence>
<dbReference type="GO" id="GO:0046872">
    <property type="term" value="F:metal ion binding"/>
    <property type="evidence" value="ECO:0007669"/>
    <property type="project" value="UniProtKB-KW"/>
</dbReference>
<evidence type="ECO:0000256" key="6">
    <source>
        <dbReference type="ARBA" id="ARBA00023027"/>
    </source>
</evidence>
<keyword evidence="1" id="KW-0963">Cytoplasm</keyword>
<sequence>MSDLHELNAAMTLPECLNHTFSCSCGRTHTAALKAAVVEKDAIGKLPELLKSRGWKNVYLVCDSVTKKIAGDKARELLEVAGMDVCFHVVNHLAYDEGTLGEILIHIKEDRDVVIGVGTGSINDMCRYFSFKMGLPYGIIATAAPMDGFASSISALTVDNLKTTFEVRTPEFIIGDTEILKNAPYSLISAGLGDLMGKFTCLCDWKLSKLINDEYYCETIVEMVDHCVRGVLENADKVKDRNPQVIGDIMEGLVFTGVAMSMIGNSRPASGCEHHISHYFETIFEQKGEKPAPHGHQVGVGTILILRLTERLRKLPQVDFERAREAAKAYDFDKWCKKIEEAYGPAAPGVIEMEKKSQKNETTGRLKRIDKMEESWQTILELLNELPTSREIIHRMSELGAPCFPFQIGVNREMLRNTLLYCKEIRARYTILQMLWDLDLLEELTDQVVEEIDGILDSGAYGNP</sequence>
<dbReference type="InterPro" id="IPR032837">
    <property type="entry name" value="G1PDH"/>
</dbReference>
<evidence type="ECO:0000256" key="8">
    <source>
        <dbReference type="ARBA" id="ARBA00023209"/>
    </source>
</evidence>
<dbReference type="Gene3D" id="1.20.1090.10">
    <property type="entry name" value="Dehydroquinate synthase-like - alpha domain"/>
    <property type="match status" value="1"/>
</dbReference>
<keyword evidence="5" id="KW-0560">Oxidoreductase</keyword>
<evidence type="ECO:0000256" key="9">
    <source>
        <dbReference type="ARBA" id="ARBA00023264"/>
    </source>
</evidence>
<dbReference type="InterPro" id="IPR016205">
    <property type="entry name" value="Glycerol_DH"/>
</dbReference>
<dbReference type="EMBL" id="JACOOR010000006">
    <property type="protein sequence ID" value="MBC5660462.1"/>
    <property type="molecule type" value="Genomic_DNA"/>
</dbReference>
<dbReference type="GO" id="GO:0008654">
    <property type="term" value="P:phospholipid biosynthetic process"/>
    <property type="evidence" value="ECO:0007669"/>
    <property type="project" value="UniProtKB-KW"/>
</dbReference>
<evidence type="ECO:0000256" key="2">
    <source>
        <dbReference type="ARBA" id="ARBA00022516"/>
    </source>
</evidence>
<evidence type="ECO:0000256" key="4">
    <source>
        <dbReference type="ARBA" id="ARBA00022857"/>
    </source>
</evidence>
<dbReference type="Pfam" id="PF13685">
    <property type="entry name" value="Fe-ADH_2"/>
    <property type="match status" value="1"/>
</dbReference>
<organism evidence="10 11">
    <name type="scientific">Anaerosacchariphilus hominis</name>
    <dbReference type="NCBI Taxonomy" id="2763017"/>
    <lineage>
        <taxon>Bacteria</taxon>
        <taxon>Bacillati</taxon>
        <taxon>Bacillota</taxon>
        <taxon>Clostridia</taxon>
        <taxon>Lachnospirales</taxon>
        <taxon>Lachnospiraceae</taxon>
        <taxon>Anaerosacchariphilus</taxon>
    </lineage>
</organism>
<evidence type="ECO:0000313" key="11">
    <source>
        <dbReference type="Proteomes" id="UP000649345"/>
    </source>
</evidence>
<accession>A0A923LDW2</accession>
<dbReference type="Gene3D" id="3.40.50.1970">
    <property type="match status" value="1"/>
</dbReference>
<dbReference type="CDD" id="cd08175">
    <property type="entry name" value="G1PDH"/>
    <property type="match status" value="1"/>
</dbReference>
<evidence type="ECO:0000313" key="10">
    <source>
        <dbReference type="EMBL" id="MBC5660462.1"/>
    </source>
</evidence>
<dbReference type="GO" id="GO:0016614">
    <property type="term" value="F:oxidoreductase activity, acting on CH-OH group of donors"/>
    <property type="evidence" value="ECO:0007669"/>
    <property type="project" value="InterPro"/>
</dbReference>
<keyword evidence="8" id="KW-0594">Phospholipid biosynthesis</keyword>
<keyword evidence="3" id="KW-0479">Metal-binding</keyword>
<evidence type="ECO:0000256" key="7">
    <source>
        <dbReference type="ARBA" id="ARBA00023098"/>
    </source>
</evidence>
<protein>
    <submittedName>
        <fullName evidence="10">Sn-glycerol-1-phosphate dehydrogenase</fullName>
    </submittedName>
</protein>
<keyword evidence="11" id="KW-1185">Reference proteome</keyword>
<gene>
    <name evidence="10" type="ORF">H8S44_11845</name>
</gene>
<keyword evidence="6" id="KW-0520">NAD</keyword>
<dbReference type="PANTHER" id="PTHR43616">
    <property type="entry name" value="GLYCEROL DEHYDROGENASE"/>
    <property type="match status" value="1"/>
</dbReference>
<reference evidence="10" key="1">
    <citation type="submission" date="2020-08" db="EMBL/GenBank/DDBJ databases">
        <title>Genome public.</title>
        <authorList>
            <person name="Liu C."/>
            <person name="Sun Q."/>
        </authorList>
    </citation>
    <scope>NUCLEOTIDE SEQUENCE</scope>
    <source>
        <strain evidence="10">NSJ-68</strain>
    </source>
</reference>
<keyword evidence="4" id="KW-0521">NADP</keyword>
<comment type="caution">
    <text evidence="10">The sequence shown here is derived from an EMBL/GenBank/DDBJ whole genome shotgun (WGS) entry which is preliminary data.</text>
</comment>
<name>A0A923LDW2_9FIRM</name>
<dbReference type="RefSeq" id="WP_186872310.1">
    <property type="nucleotide sequence ID" value="NZ_JACOOR010000006.1"/>
</dbReference>
<keyword evidence="7" id="KW-0443">Lipid metabolism</keyword>
<keyword evidence="9" id="KW-1208">Phospholipid metabolism</keyword>
<dbReference type="AlphaFoldDB" id="A0A923LDW2"/>
<evidence type="ECO:0000256" key="5">
    <source>
        <dbReference type="ARBA" id="ARBA00023002"/>
    </source>
</evidence>
<keyword evidence="2" id="KW-0444">Lipid biosynthesis</keyword>
<evidence type="ECO:0000256" key="3">
    <source>
        <dbReference type="ARBA" id="ARBA00022723"/>
    </source>
</evidence>